<evidence type="ECO:0000256" key="1">
    <source>
        <dbReference type="ARBA" id="ARBA00004141"/>
    </source>
</evidence>
<feature type="transmembrane region" description="Helical" evidence="5">
    <location>
        <begin position="112"/>
        <end position="137"/>
    </location>
</feature>
<feature type="transmembrane region" description="Helical" evidence="5">
    <location>
        <begin position="191"/>
        <end position="210"/>
    </location>
</feature>
<comment type="subcellular location">
    <subcellularLocation>
        <location evidence="1">Membrane</location>
        <topology evidence="1">Multi-pass membrane protein</topology>
    </subcellularLocation>
</comment>
<dbReference type="SUPFAM" id="SSF81338">
    <property type="entry name" value="Aquaporin-like"/>
    <property type="match status" value="1"/>
</dbReference>
<dbReference type="PANTHER" id="PTHR21191">
    <property type="entry name" value="AQUAPORIN"/>
    <property type="match status" value="1"/>
</dbReference>
<dbReference type="GeneID" id="136086843"/>
<keyword evidence="4 5" id="KW-0472">Membrane</keyword>
<dbReference type="PANTHER" id="PTHR21191:SF16">
    <property type="entry name" value="AQUAPORIN"/>
    <property type="match status" value="1"/>
</dbReference>
<dbReference type="Proteomes" id="UP001652625">
    <property type="component" value="Chromosome 11"/>
</dbReference>
<keyword evidence="3 5" id="KW-1133">Transmembrane helix</keyword>
<keyword evidence="6" id="KW-1185">Reference proteome</keyword>
<organism evidence="6 7">
    <name type="scientific">Hydra vulgaris</name>
    <name type="common">Hydra</name>
    <name type="synonym">Hydra attenuata</name>
    <dbReference type="NCBI Taxonomy" id="6087"/>
    <lineage>
        <taxon>Eukaryota</taxon>
        <taxon>Metazoa</taxon>
        <taxon>Cnidaria</taxon>
        <taxon>Hydrozoa</taxon>
        <taxon>Hydroidolina</taxon>
        <taxon>Anthoathecata</taxon>
        <taxon>Aplanulata</taxon>
        <taxon>Hydridae</taxon>
        <taxon>Hydra</taxon>
    </lineage>
</organism>
<accession>A0ABM4CTZ2</accession>
<dbReference type="Gene3D" id="1.20.1080.10">
    <property type="entry name" value="Glycerol uptake facilitator protein"/>
    <property type="match status" value="1"/>
</dbReference>
<dbReference type="RefSeq" id="XP_065665409.1">
    <property type="nucleotide sequence ID" value="XM_065809337.1"/>
</dbReference>
<keyword evidence="2 5" id="KW-0812">Transmembrane</keyword>
<proteinExistence type="predicted"/>
<feature type="transmembrane region" description="Helical" evidence="5">
    <location>
        <begin position="157"/>
        <end position="179"/>
    </location>
</feature>
<reference evidence="7" key="1">
    <citation type="submission" date="2025-08" db="UniProtKB">
        <authorList>
            <consortium name="RefSeq"/>
        </authorList>
    </citation>
    <scope>IDENTIFICATION</scope>
</reference>
<feature type="transmembrane region" description="Helical" evidence="5">
    <location>
        <begin position="37"/>
        <end position="60"/>
    </location>
</feature>
<feature type="transmembrane region" description="Helical" evidence="5">
    <location>
        <begin position="230"/>
        <end position="251"/>
    </location>
</feature>
<evidence type="ECO:0000256" key="2">
    <source>
        <dbReference type="ARBA" id="ARBA00022692"/>
    </source>
</evidence>
<evidence type="ECO:0000313" key="7">
    <source>
        <dbReference type="RefSeq" id="XP_065665409.1"/>
    </source>
</evidence>
<evidence type="ECO:0000256" key="3">
    <source>
        <dbReference type="ARBA" id="ARBA00022989"/>
    </source>
</evidence>
<dbReference type="InterPro" id="IPR023271">
    <property type="entry name" value="Aquaporin-like"/>
</dbReference>
<evidence type="ECO:0000256" key="4">
    <source>
        <dbReference type="ARBA" id="ARBA00023136"/>
    </source>
</evidence>
<protein>
    <submittedName>
        <fullName evidence="7">Aquaporin-11-like isoform X2</fullName>
    </submittedName>
</protein>
<sequence length="261" mass="30230">MIDSLAYFFTPAAAIFLVLLVYLFIHQFTKSKSLIRYYGEFVGTFLSCVCILEINIINAIYGSTSLYGLCSAYFHLFFKNIFFVKTKLHGSPLAFIDLFYVFNRKFHSKFEIVFMIFIQLIASLSGFGFTRFFWVIVDQKHISALEYSCNSSLSSSYAWQYGVLMEAMGVFACVFIDLVTPNILKYFVRPSMTLILIHFFGDVTGMWMNPVLATTHTFRCLGHQSDWQHFAVYWLGPVLGLLMVWEIKLLVKSYLKKDKKE</sequence>
<dbReference type="InterPro" id="IPR051883">
    <property type="entry name" value="AQP11/12_channel"/>
</dbReference>
<evidence type="ECO:0000313" key="6">
    <source>
        <dbReference type="Proteomes" id="UP001652625"/>
    </source>
</evidence>
<evidence type="ECO:0000256" key="5">
    <source>
        <dbReference type="SAM" id="Phobius"/>
    </source>
</evidence>
<gene>
    <name evidence="7" type="primary">LOC136086843</name>
</gene>
<name>A0ABM4CTZ2_HYDVU</name>
<feature type="transmembrane region" description="Helical" evidence="5">
    <location>
        <begin position="6"/>
        <end position="25"/>
    </location>
</feature>